<proteinExistence type="predicted"/>
<protein>
    <submittedName>
        <fullName evidence="1">Uncharacterized protein</fullName>
    </submittedName>
</protein>
<dbReference type="Proteomes" id="UP000828390">
    <property type="component" value="Unassembled WGS sequence"/>
</dbReference>
<dbReference type="AlphaFoldDB" id="A0A9D4DEN2"/>
<accession>A0A9D4DEN2</accession>
<sequence>MGLEVQVIIAQCLHFRNVTLETQEGWLGQIYQQSANKKTHSASNTRAVFWENWAKVLSTDLPAQSKLDCH</sequence>
<organism evidence="1 2">
    <name type="scientific">Dreissena polymorpha</name>
    <name type="common">Zebra mussel</name>
    <name type="synonym">Mytilus polymorpha</name>
    <dbReference type="NCBI Taxonomy" id="45954"/>
    <lineage>
        <taxon>Eukaryota</taxon>
        <taxon>Metazoa</taxon>
        <taxon>Spiralia</taxon>
        <taxon>Lophotrochozoa</taxon>
        <taxon>Mollusca</taxon>
        <taxon>Bivalvia</taxon>
        <taxon>Autobranchia</taxon>
        <taxon>Heteroconchia</taxon>
        <taxon>Euheterodonta</taxon>
        <taxon>Imparidentia</taxon>
        <taxon>Neoheterodontei</taxon>
        <taxon>Myida</taxon>
        <taxon>Dreissenoidea</taxon>
        <taxon>Dreissenidae</taxon>
        <taxon>Dreissena</taxon>
    </lineage>
</organism>
<evidence type="ECO:0000313" key="1">
    <source>
        <dbReference type="EMBL" id="KAH3747343.1"/>
    </source>
</evidence>
<name>A0A9D4DEN2_DREPO</name>
<keyword evidence="2" id="KW-1185">Reference proteome</keyword>
<dbReference type="EMBL" id="JAIWYP010000010">
    <property type="protein sequence ID" value="KAH3747343.1"/>
    <property type="molecule type" value="Genomic_DNA"/>
</dbReference>
<gene>
    <name evidence="1" type="ORF">DPMN_181768</name>
</gene>
<reference evidence="1" key="1">
    <citation type="journal article" date="2019" name="bioRxiv">
        <title>The Genome of the Zebra Mussel, Dreissena polymorpha: A Resource for Invasive Species Research.</title>
        <authorList>
            <person name="McCartney M.A."/>
            <person name="Auch B."/>
            <person name="Kono T."/>
            <person name="Mallez S."/>
            <person name="Zhang Y."/>
            <person name="Obille A."/>
            <person name="Becker A."/>
            <person name="Abrahante J.E."/>
            <person name="Garbe J."/>
            <person name="Badalamenti J.P."/>
            <person name="Herman A."/>
            <person name="Mangelson H."/>
            <person name="Liachko I."/>
            <person name="Sullivan S."/>
            <person name="Sone E.D."/>
            <person name="Koren S."/>
            <person name="Silverstein K.A.T."/>
            <person name="Beckman K.B."/>
            <person name="Gohl D.M."/>
        </authorList>
    </citation>
    <scope>NUCLEOTIDE SEQUENCE</scope>
    <source>
        <strain evidence="1">Duluth1</strain>
        <tissue evidence="1">Whole animal</tissue>
    </source>
</reference>
<comment type="caution">
    <text evidence="1">The sequence shown here is derived from an EMBL/GenBank/DDBJ whole genome shotgun (WGS) entry which is preliminary data.</text>
</comment>
<evidence type="ECO:0000313" key="2">
    <source>
        <dbReference type="Proteomes" id="UP000828390"/>
    </source>
</evidence>
<reference evidence="1" key="2">
    <citation type="submission" date="2020-11" db="EMBL/GenBank/DDBJ databases">
        <authorList>
            <person name="McCartney M.A."/>
            <person name="Auch B."/>
            <person name="Kono T."/>
            <person name="Mallez S."/>
            <person name="Becker A."/>
            <person name="Gohl D.M."/>
            <person name="Silverstein K.A.T."/>
            <person name="Koren S."/>
            <person name="Bechman K.B."/>
            <person name="Herman A."/>
            <person name="Abrahante J.E."/>
            <person name="Garbe J."/>
        </authorList>
    </citation>
    <scope>NUCLEOTIDE SEQUENCE</scope>
    <source>
        <strain evidence="1">Duluth1</strain>
        <tissue evidence="1">Whole animal</tissue>
    </source>
</reference>